<dbReference type="PRINTS" id="PR00162">
    <property type="entry name" value="RIESKE"/>
</dbReference>
<proteinExistence type="predicted"/>
<evidence type="ECO:0000259" key="11">
    <source>
        <dbReference type="PROSITE" id="PS51296"/>
    </source>
</evidence>
<evidence type="ECO:0000256" key="9">
    <source>
        <dbReference type="ARBA" id="ARBA00034078"/>
    </source>
</evidence>
<keyword evidence="13" id="KW-1185">Reference proteome</keyword>
<dbReference type="EMBL" id="JBBAYM010000013">
    <property type="protein sequence ID" value="MEI5611715.1"/>
    <property type="molecule type" value="Genomic_DNA"/>
</dbReference>
<comment type="function">
    <text evidence="1">Iron-sulfur subunit of the cytochrome bc1 complex, an essential component of the respiratory electron transport chain required for ATP synthesis. The bc1 complex catalyzes the oxidation of menaquinol and the reduction of cytochrome c in the respiratory chain. The bc1 complex operates through a Q-cycle mechanism that couples electron transfer to generation of the proton gradient that drives ATP synthesis.</text>
</comment>
<feature type="compositionally biased region" description="Basic and acidic residues" evidence="10">
    <location>
        <begin position="54"/>
        <end position="64"/>
    </location>
</feature>
<dbReference type="CDD" id="cd03467">
    <property type="entry name" value="Rieske"/>
    <property type="match status" value="1"/>
</dbReference>
<keyword evidence="4" id="KW-0479">Metal-binding</keyword>
<comment type="caution">
    <text evidence="12">The sequence shown here is derived from an EMBL/GenBank/DDBJ whole genome shotgun (WGS) entry which is preliminary data.</text>
</comment>
<evidence type="ECO:0000256" key="2">
    <source>
        <dbReference type="ARBA" id="ARBA00015816"/>
    </source>
</evidence>
<evidence type="ECO:0000256" key="5">
    <source>
        <dbReference type="ARBA" id="ARBA00023004"/>
    </source>
</evidence>
<dbReference type="PROSITE" id="PS51296">
    <property type="entry name" value="RIESKE"/>
    <property type="match status" value="1"/>
</dbReference>
<keyword evidence="5" id="KW-0408">Iron</keyword>
<dbReference type="InterPro" id="IPR014349">
    <property type="entry name" value="Rieske_Fe-S_prot"/>
</dbReference>
<evidence type="ECO:0000256" key="4">
    <source>
        <dbReference type="ARBA" id="ARBA00022723"/>
    </source>
</evidence>
<dbReference type="PROSITE" id="PS51257">
    <property type="entry name" value="PROKAR_LIPOPROTEIN"/>
    <property type="match status" value="1"/>
</dbReference>
<organism evidence="12 13">
    <name type="scientific">Streptomyces brasiliscabiei</name>
    <dbReference type="NCBI Taxonomy" id="2736302"/>
    <lineage>
        <taxon>Bacteria</taxon>
        <taxon>Bacillati</taxon>
        <taxon>Actinomycetota</taxon>
        <taxon>Actinomycetes</taxon>
        <taxon>Kitasatosporales</taxon>
        <taxon>Streptomycetaceae</taxon>
        <taxon>Streptomyces</taxon>
    </lineage>
</organism>
<reference evidence="12 13" key="1">
    <citation type="submission" date="2024-03" db="EMBL/GenBank/DDBJ databases">
        <title>First Report of Pectobacterium brasiliscabiei causing potato scab in china.</title>
        <authorList>
            <person name="Handique U."/>
        </authorList>
    </citation>
    <scope>NUCLEOTIDE SEQUENCE [LARGE SCALE GENOMIC DNA]</scope>
    <source>
        <strain evidence="12 13">ZRIMU1503</strain>
    </source>
</reference>
<dbReference type="Gene3D" id="2.102.10.10">
    <property type="entry name" value="Rieske [2Fe-2S] iron-sulphur domain"/>
    <property type="match status" value="1"/>
</dbReference>
<accession>A0ABU8GET4</accession>
<keyword evidence="3" id="KW-0001">2Fe-2S</keyword>
<dbReference type="RefSeq" id="WP_336539920.1">
    <property type="nucleotide sequence ID" value="NZ_JBBAYL010000006.1"/>
</dbReference>
<dbReference type="Proteomes" id="UP001365781">
    <property type="component" value="Unassembled WGS sequence"/>
</dbReference>
<feature type="region of interest" description="Disordered" evidence="10">
    <location>
        <begin position="29"/>
        <end position="69"/>
    </location>
</feature>
<evidence type="ECO:0000256" key="3">
    <source>
        <dbReference type="ARBA" id="ARBA00022714"/>
    </source>
</evidence>
<feature type="compositionally biased region" description="Acidic residues" evidence="10">
    <location>
        <begin position="29"/>
        <end position="41"/>
    </location>
</feature>
<keyword evidence="6" id="KW-0411">Iron-sulfur</keyword>
<evidence type="ECO:0000313" key="12">
    <source>
        <dbReference type="EMBL" id="MEI5611715.1"/>
    </source>
</evidence>
<dbReference type="PANTHER" id="PTHR10134">
    <property type="entry name" value="CYTOCHROME B-C1 COMPLEX SUBUNIT RIESKE, MITOCHONDRIAL"/>
    <property type="match status" value="1"/>
</dbReference>
<dbReference type="InterPro" id="IPR005805">
    <property type="entry name" value="Rieske_Fe-S_prot_C"/>
</dbReference>
<dbReference type="Pfam" id="PF00355">
    <property type="entry name" value="Rieske"/>
    <property type="match status" value="1"/>
</dbReference>
<evidence type="ECO:0000256" key="7">
    <source>
        <dbReference type="ARBA" id="ARBA00023157"/>
    </source>
</evidence>
<evidence type="ECO:0000256" key="6">
    <source>
        <dbReference type="ARBA" id="ARBA00023014"/>
    </source>
</evidence>
<dbReference type="SUPFAM" id="SSF50022">
    <property type="entry name" value="ISP domain"/>
    <property type="match status" value="1"/>
</dbReference>
<gene>
    <name evidence="12" type="ORF">WB403_21375</name>
</gene>
<evidence type="ECO:0000256" key="8">
    <source>
        <dbReference type="ARBA" id="ARBA00029586"/>
    </source>
</evidence>
<protein>
    <recommendedName>
        <fullName evidence="2">Cytochrome bc1 complex Rieske iron-sulfur subunit</fullName>
    </recommendedName>
    <alternativeName>
        <fullName evidence="8">Cytochrome bc1 reductase complex subunit QcrA</fullName>
    </alternativeName>
</protein>
<evidence type="ECO:0000256" key="1">
    <source>
        <dbReference type="ARBA" id="ARBA00002494"/>
    </source>
</evidence>
<keyword evidence="7" id="KW-1015">Disulfide bond</keyword>
<evidence type="ECO:0000256" key="10">
    <source>
        <dbReference type="SAM" id="MobiDB-lite"/>
    </source>
</evidence>
<dbReference type="InterPro" id="IPR017941">
    <property type="entry name" value="Rieske_2Fe-2S"/>
</dbReference>
<name>A0ABU8GET4_9ACTN</name>
<sequence length="153" mass="15559">MTMGSTRRTVLATGTAGTVALLVGCSEYGGDDGGDSQEETGNDTGKKTSPGDTGTDRAGEELTKTTDIPVGSGKIFKDQKVVVTQPTEGDFKAFSAVCTHQGCIVSGVSDETIDCACHGSKFKITDGAVVQGPATKPLPAEEITVSGNSIQLG</sequence>
<comment type="cofactor">
    <cofactor evidence="9">
        <name>[2Fe-2S] cluster</name>
        <dbReference type="ChEBI" id="CHEBI:190135"/>
    </cofactor>
</comment>
<evidence type="ECO:0000313" key="13">
    <source>
        <dbReference type="Proteomes" id="UP001365781"/>
    </source>
</evidence>
<feature type="domain" description="Rieske" evidence="11">
    <location>
        <begin position="60"/>
        <end position="152"/>
    </location>
</feature>
<dbReference type="InterPro" id="IPR036922">
    <property type="entry name" value="Rieske_2Fe-2S_sf"/>
</dbReference>